<dbReference type="GO" id="GO:0005524">
    <property type="term" value="F:ATP binding"/>
    <property type="evidence" value="ECO:0007669"/>
    <property type="project" value="UniProtKB-KW"/>
</dbReference>
<dbReference type="RefSeq" id="WP_135197245.1">
    <property type="nucleotide sequence ID" value="NZ_BPKR01000004.1"/>
</dbReference>
<feature type="domain" description="Histidine kinase" evidence="11">
    <location>
        <begin position="236"/>
        <end position="451"/>
    </location>
</feature>
<evidence type="ECO:0000256" key="1">
    <source>
        <dbReference type="ARBA" id="ARBA00000085"/>
    </source>
</evidence>
<dbReference type="SMART" id="SM00387">
    <property type="entry name" value="HATPase_c"/>
    <property type="match status" value="1"/>
</dbReference>
<evidence type="ECO:0000256" key="9">
    <source>
        <dbReference type="ARBA" id="ARBA00023012"/>
    </source>
</evidence>
<keyword evidence="9" id="KW-0902">Two-component regulatory system</keyword>
<protein>
    <recommendedName>
        <fullName evidence="3">histidine kinase</fullName>
        <ecNumber evidence="3">2.7.13.3</ecNumber>
    </recommendedName>
</protein>
<evidence type="ECO:0000256" key="2">
    <source>
        <dbReference type="ARBA" id="ARBA00004370"/>
    </source>
</evidence>
<proteinExistence type="predicted"/>
<name>A0AAE6M1T9_LEUCA</name>
<dbReference type="GO" id="GO:0004721">
    <property type="term" value="F:phosphoprotein phosphatase activity"/>
    <property type="evidence" value="ECO:0007669"/>
    <property type="project" value="TreeGrafter"/>
</dbReference>
<evidence type="ECO:0000313" key="12">
    <source>
        <dbReference type="EMBL" id="QEA33065.1"/>
    </source>
</evidence>
<keyword evidence="8" id="KW-0067">ATP-binding</keyword>
<dbReference type="Proteomes" id="UP000321332">
    <property type="component" value="Chromosome"/>
</dbReference>
<dbReference type="InterPro" id="IPR036890">
    <property type="entry name" value="HATPase_C_sf"/>
</dbReference>
<evidence type="ECO:0000256" key="10">
    <source>
        <dbReference type="SAM" id="Phobius"/>
    </source>
</evidence>
<dbReference type="Gene3D" id="3.30.565.10">
    <property type="entry name" value="Histidine kinase-like ATPase, C-terminal domain"/>
    <property type="match status" value="1"/>
</dbReference>
<dbReference type="Gene3D" id="1.10.287.130">
    <property type="match status" value="1"/>
</dbReference>
<evidence type="ECO:0000256" key="4">
    <source>
        <dbReference type="ARBA" id="ARBA00022553"/>
    </source>
</evidence>
<dbReference type="Pfam" id="PF02518">
    <property type="entry name" value="HATPase_c"/>
    <property type="match status" value="1"/>
</dbReference>
<dbReference type="SUPFAM" id="SSF47384">
    <property type="entry name" value="Homodimeric domain of signal transducing histidine kinase"/>
    <property type="match status" value="1"/>
</dbReference>
<evidence type="ECO:0000256" key="6">
    <source>
        <dbReference type="ARBA" id="ARBA00022741"/>
    </source>
</evidence>
<dbReference type="PANTHER" id="PTHR45453">
    <property type="entry name" value="PHOSPHATE REGULON SENSOR PROTEIN PHOR"/>
    <property type="match status" value="1"/>
</dbReference>
<dbReference type="InterPro" id="IPR036097">
    <property type="entry name" value="HisK_dim/P_sf"/>
</dbReference>
<keyword evidence="4" id="KW-0597">Phosphoprotein</keyword>
<dbReference type="GO" id="GO:0005886">
    <property type="term" value="C:plasma membrane"/>
    <property type="evidence" value="ECO:0007669"/>
    <property type="project" value="TreeGrafter"/>
</dbReference>
<dbReference type="PRINTS" id="PR00344">
    <property type="entry name" value="BCTRLSENSOR"/>
</dbReference>
<keyword evidence="10" id="KW-1133">Transmembrane helix</keyword>
<dbReference type="GO" id="GO:0000155">
    <property type="term" value="F:phosphorelay sensor kinase activity"/>
    <property type="evidence" value="ECO:0007669"/>
    <property type="project" value="InterPro"/>
</dbReference>
<evidence type="ECO:0000256" key="3">
    <source>
        <dbReference type="ARBA" id="ARBA00012438"/>
    </source>
</evidence>
<evidence type="ECO:0000256" key="5">
    <source>
        <dbReference type="ARBA" id="ARBA00022679"/>
    </source>
</evidence>
<dbReference type="PROSITE" id="PS50109">
    <property type="entry name" value="HIS_KIN"/>
    <property type="match status" value="1"/>
</dbReference>
<dbReference type="CDD" id="cd00082">
    <property type="entry name" value="HisKA"/>
    <property type="match status" value="1"/>
</dbReference>
<dbReference type="FunFam" id="1.10.287.130:FF:000001">
    <property type="entry name" value="Two-component sensor histidine kinase"/>
    <property type="match status" value="1"/>
</dbReference>
<dbReference type="SMART" id="SM00388">
    <property type="entry name" value="HisKA"/>
    <property type="match status" value="1"/>
</dbReference>
<dbReference type="PANTHER" id="PTHR45453:SF1">
    <property type="entry name" value="PHOSPHATE REGULON SENSOR PROTEIN PHOR"/>
    <property type="match status" value="1"/>
</dbReference>
<dbReference type="GO" id="GO:0016036">
    <property type="term" value="P:cellular response to phosphate starvation"/>
    <property type="evidence" value="ECO:0007669"/>
    <property type="project" value="TreeGrafter"/>
</dbReference>
<dbReference type="Gene3D" id="3.30.450.20">
    <property type="entry name" value="PAS domain"/>
    <property type="match status" value="1"/>
</dbReference>
<reference evidence="12 13" key="1">
    <citation type="submission" date="2019-06" db="EMBL/GenBank/DDBJ databases">
        <title>Genome analyses of bacteria isolated from kimchi.</title>
        <authorList>
            <person name="Lee S."/>
            <person name="Ahn S."/>
            <person name="Roh S."/>
        </authorList>
    </citation>
    <scope>NUCLEOTIDE SEQUENCE [LARGE SCALE GENOMIC DNA]</scope>
    <source>
        <strain evidence="12 13">CBA3620</strain>
    </source>
</reference>
<comment type="subcellular location">
    <subcellularLocation>
        <location evidence="2">Membrane</location>
    </subcellularLocation>
</comment>
<keyword evidence="6" id="KW-0547">Nucleotide-binding</keyword>
<comment type="catalytic activity">
    <reaction evidence="1">
        <text>ATP + protein L-histidine = ADP + protein N-phospho-L-histidine.</text>
        <dbReference type="EC" id="2.7.13.3"/>
    </reaction>
</comment>
<dbReference type="SUPFAM" id="SSF55874">
    <property type="entry name" value="ATPase domain of HSP90 chaperone/DNA topoisomerase II/histidine kinase"/>
    <property type="match status" value="1"/>
</dbReference>
<dbReference type="InterPro" id="IPR004358">
    <property type="entry name" value="Sig_transdc_His_kin-like_C"/>
</dbReference>
<dbReference type="FunFam" id="3.30.565.10:FF:000037">
    <property type="entry name" value="Hybrid sensor histidine kinase/response regulator"/>
    <property type="match status" value="1"/>
</dbReference>
<dbReference type="CDD" id="cd00075">
    <property type="entry name" value="HATPase"/>
    <property type="match status" value="1"/>
</dbReference>
<dbReference type="EMBL" id="CP042374">
    <property type="protein sequence ID" value="QEA33065.1"/>
    <property type="molecule type" value="Genomic_DNA"/>
</dbReference>
<feature type="transmembrane region" description="Helical" evidence="10">
    <location>
        <begin position="33"/>
        <end position="57"/>
    </location>
</feature>
<evidence type="ECO:0000256" key="8">
    <source>
        <dbReference type="ARBA" id="ARBA00022840"/>
    </source>
</evidence>
<dbReference type="InterPro" id="IPR003594">
    <property type="entry name" value="HATPase_dom"/>
</dbReference>
<keyword evidence="10" id="KW-0812">Transmembrane</keyword>
<feature type="transmembrane region" description="Helical" evidence="10">
    <location>
        <begin position="5"/>
        <end position="27"/>
    </location>
</feature>
<dbReference type="GeneID" id="61186566"/>
<sequence>MKTVILKFISFLVINIVCLVLVNHVMLFSGQQLLALFFMILISTTGVVWVADLWVYYQKKELRVMQQRMALTIKGDSPRIVLTEPNLPYYDVIRQFNALQSYIRDEQLSARRDINNYQSLLASLPVGVINVNRQHVVDVFNQTAADLLGVELRQTPVTESLVIQQFTLSELINQTFNAQKNQRSVLNLQINGETKQFEASTLYHKNDSQYAEVMVILYDLTSVLQIERMQSDFLANASHELKTPLTAITGFVETLQGKAGEDPTVRAQFLKIVADETSRLALLVNDILSISRSYQNSDDKQVSLAVHTIVTDQWQHMKTIAASKNVTFINNVPQDFTIYGFKHDLQTILQNLIGNAIKYNVLNGSVTVSAYQHDSYWQLEVKDTGIGIPKQQQSRIFERFYRGDESRQRHIASGTGLGLAIVNELVSKHHGEINVNSQVAVGTTIVIKLPL</sequence>
<keyword evidence="10" id="KW-0472">Membrane</keyword>
<accession>A0AAE6M1T9</accession>
<evidence type="ECO:0000313" key="13">
    <source>
        <dbReference type="Proteomes" id="UP000321332"/>
    </source>
</evidence>
<keyword evidence="5" id="KW-0808">Transferase</keyword>
<organism evidence="12 13">
    <name type="scientific">Leuconostoc carnosum</name>
    <dbReference type="NCBI Taxonomy" id="1252"/>
    <lineage>
        <taxon>Bacteria</taxon>
        <taxon>Bacillati</taxon>
        <taxon>Bacillota</taxon>
        <taxon>Bacilli</taxon>
        <taxon>Lactobacillales</taxon>
        <taxon>Lactobacillaceae</taxon>
        <taxon>Leuconostoc</taxon>
    </lineage>
</organism>
<dbReference type="InterPro" id="IPR005467">
    <property type="entry name" value="His_kinase_dom"/>
</dbReference>
<keyword evidence="7 12" id="KW-0418">Kinase</keyword>
<evidence type="ECO:0000256" key="7">
    <source>
        <dbReference type="ARBA" id="ARBA00022777"/>
    </source>
</evidence>
<dbReference type="EC" id="2.7.13.3" evidence="3"/>
<dbReference type="Pfam" id="PF00512">
    <property type="entry name" value="HisKA"/>
    <property type="match status" value="1"/>
</dbReference>
<dbReference type="AlphaFoldDB" id="A0AAE6M1T9"/>
<evidence type="ECO:0000259" key="11">
    <source>
        <dbReference type="PROSITE" id="PS50109"/>
    </source>
</evidence>
<gene>
    <name evidence="12" type="ORF">FGL89_02340</name>
</gene>
<dbReference type="InterPro" id="IPR050351">
    <property type="entry name" value="BphY/WalK/GraS-like"/>
</dbReference>
<dbReference type="InterPro" id="IPR003661">
    <property type="entry name" value="HisK_dim/P_dom"/>
</dbReference>